<dbReference type="InterPro" id="IPR027039">
    <property type="entry name" value="Crtac1"/>
</dbReference>
<feature type="domain" description="ASPIC/UnbV" evidence="2">
    <location>
        <begin position="544"/>
        <end position="610"/>
    </location>
</feature>
<dbReference type="Proteomes" id="UP001597438">
    <property type="component" value="Unassembled WGS sequence"/>
</dbReference>
<dbReference type="InterPro" id="IPR013517">
    <property type="entry name" value="FG-GAP"/>
</dbReference>
<protein>
    <submittedName>
        <fullName evidence="3">VCBS repeat-containing protein</fullName>
    </submittedName>
</protein>
<comment type="caution">
    <text evidence="3">The sequence shown here is derived from an EMBL/GenBank/DDBJ whole genome shotgun (WGS) entry which is preliminary data.</text>
</comment>
<evidence type="ECO:0000256" key="1">
    <source>
        <dbReference type="ARBA" id="ARBA00022729"/>
    </source>
</evidence>
<dbReference type="SUPFAM" id="SSF69318">
    <property type="entry name" value="Integrin alpha N-terminal domain"/>
    <property type="match status" value="3"/>
</dbReference>
<dbReference type="InterPro" id="IPR018247">
    <property type="entry name" value="EF_Hand_1_Ca_BS"/>
</dbReference>
<dbReference type="InterPro" id="IPR028994">
    <property type="entry name" value="Integrin_alpha_N"/>
</dbReference>
<dbReference type="PANTHER" id="PTHR16026">
    <property type="entry name" value="CARTILAGE ACIDIC PROTEIN 1"/>
    <property type="match status" value="1"/>
</dbReference>
<proteinExistence type="predicted"/>
<reference evidence="4" key="1">
    <citation type="journal article" date="2019" name="Int. J. Syst. Evol. Microbiol.">
        <title>The Global Catalogue of Microorganisms (GCM) 10K type strain sequencing project: providing services to taxonomists for standard genome sequencing and annotation.</title>
        <authorList>
            <consortium name="The Broad Institute Genomics Platform"/>
            <consortium name="The Broad Institute Genome Sequencing Center for Infectious Disease"/>
            <person name="Wu L."/>
            <person name="Ma J."/>
        </authorList>
    </citation>
    <scope>NUCLEOTIDE SEQUENCE [LARGE SCALE GENOMIC DNA]</scope>
    <source>
        <strain evidence="4">KCTC 52925</strain>
    </source>
</reference>
<name>A0ABW5X586_9FLAO</name>
<organism evidence="3 4">
    <name type="scientific">Christiangramia antarctica</name>
    <dbReference type="NCBI Taxonomy" id="2058158"/>
    <lineage>
        <taxon>Bacteria</taxon>
        <taxon>Pseudomonadati</taxon>
        <taxon>Bacteroidota</taxon>
        <taxon>Flavobacteriia</taxon>
        <taxon>Flavobacteriales</taxon>
        <taxon>Flavobacteriaceae</taxon>
        <taxon>Christiangramia</taxon>
    </lineage>
</organism>
<dbReference type="PANTHER" id="PTHR16026:SF0">
    <property type="entry name" value="CARTILAGE ACIDIC PROTEIN 1"/>
    <property type="match status" value="1"/>
</dbReference>
<dbReference type="InterPro" id="IPR011519">
    <property type="entry name" value="UnbV_ASPIC"/>
</dbReference>
<dbReference type="Gene3D" id="2.130.10.130">
    <property type="entry name" value="Integrin alpha, N-terminal"/>
    <property type="match status" value="4"/>
</dbReference>
<evidence type="ECO:0000313" key="3">
    <source>
        <dbReference type="EMBL" id="MFD2833703.1"/>
    </source>
</evidence>
<dbReference type="RefSeq" id="WP_251742792.1">
    <property type="nucleotide sequence ID" value="NZ_JBHUOJ010000022.1"/>
</dbReference>
<evidence type="ECO:0000259" key="2">
    <source>
        <dbReference type="Pfam" id="PF07593"/>
    </source>
</evidence>
<keyword evidence="4" id="KW-1185">Reference proteome</keyword>
<dbReference type="PROSITE" id="PS00018">
    <property type="entry name" value="EF_HAND_1"/>
    <property type="match status" value="1"/>
</dbReference>
<dbReference type="EMBL" id="JBHUOJ010000022">
    <property type="protein sequence ID" value="MFD2833703.1"/>
    <property type="molecule type" value="Genomic_DNA"/>
</dbReference>
<dbReference type="Pfam" id="PF07593">
    <property type="entry name" value="UnbV_ASPIC"/>
    <property type="match status" value="1"/>
</dbReference>
<evidence type="ECO:0000313" key="4">
    <source>
        <dbReference type="Proteomes" id="UP001597438"/>
    </source>
</evidence>
<accession>A0ABW5X586</accession>
<gene>
    <name evidence="3" type="ORF">ACFSYS_10420</name>
</gene>
<dbReference type="Pfam" id="PF13517">
    <property type="entry name" value="FG-GAP_3"/>
    <property type="match status" value="6"/>
</dbReference>
<sequence>MLNFQFGCEIPSFPNYFRLNIIALLFLFAVSSCKQKEDTKISEKQAQDYRFQILPPDSTGISFNNKLEETMEFNPVNSIYMYNGAGVGVGDINNDGLPDLFFAGNNVSSQLYLNKGDLKFENITESAGVTTSRWATGVSMVDINNDGYLDIYVSVADKNYTEKGANLLFINQGDNTFVEKAKEFGIADTGYSTQGEFFDYDKDGDLDLYVLTNGIENFTHNSIRKRKLKGNGISTDKLYRNDGDKGFTNVSEEAGITIEGYGLGIGIMDVNNDGWPDIYCSNDFITNDLLWVNNGDGTFTESLATYFTQTSHNGMGIDIADFNNDGLLDLVEMDMLPEDNEHNKKMTPAANYNNQLMRFQLDYFPQYVRNSLQVRTGQGSFAEVGRLAGIEKTDWSWAPLMADFDNDGLKDLFITNGYGRDITDLDYTVNTNITSAAPGDNKNREKQAFELMSDLPEIKLPNYFYKNEGGLIFSDATKIWNNEPASISNGAIYSDLDNDGDLDLVTNNTNGVAFLYQNLTSDKFPDNANYIKIELSGPEKNKNGIGSKISIFTKDQFQRLEQFPVRGYISSVDYVLHAGLGKTKTIDSISIEWPDGKVDFKTKVAANQKISFDYKNALEYSENSLKAEATFFTETTVDLKGIQHKEDLFVDYRGEPLLLKMLSREGPAIAVSDVDGDGLDDFLMTSAIADSTYIYYQNRNGSFKKSKALPSSFNTENLGALIADFNGDGKKDIYIATGGNNKFLGQEVYRDLLYFQTENGDFELAENQPPVLTSTAAVTAADYDNDGDLDLFVGTRIKPNTYPLSERSYILQNTNGIFTDVTQKVAPFLLQSGMITSALWTDFDNDQKMDLIVTGEWMEINFLKNTGGKFENITATSGMQKITGFWNSLQGMDVDRDGDIDYLAGNMGRNVSFDVSAQEPLTMMAKDFDDNGQIDPLIGYYLNGKSYPLATRDALINQIPNMKKRFYLYKDYAKAEFKDVLTPEEKKGALKLNVTELSSGWIENQGKGKFKFHAFPVCTQVAPVYGITTLDVNGDDILDVVLAGNRRDSEVLGGFMDGSFGVTLIGDGAGRFNCADMIKSGISIPGDARGIAKIKIGNKLNILAANNDGRMQKFSLEKEEDYIEIFDDENYAIITTSEKSYKVEFYYGSGYLTQDFRKMILPQEFISIEIYNTKNQSRIINHENSGLVDNRD</sequence>
<keyword evidence="1" id="KW-0732">Signal</keyword>